<keyword evidence="1" id="KW-0812">Transmembrane</keyword>
<name>A0A1W1XZL4_9NEIS</name>
<evidence type="ECO:0000256" key="1">
    <source>
        <dbReference type="SAM" id="Phobius"/>
    </source>
</evidence>
<organism evidence="2 3">
    <name type="scientific">Andreprevotia lacus DSM 23236</name>
    <dbReference type="NCBI Taxonomy" id="1121001"/>
    <lineage>
        <taxon>Bacteria</taxon>
        <taxon>Pseudomonadati</taxon>
        <taxon>Pseudomonadota</taxon>
        <taxon>Betaproteobacteria</taxon>
        <taxon>Neisseriales</taxon>
        <taxon>Chitinibacteraceae</taxon>
        <taxon>Andreprevotia</taxon>
    </lineage>
</organism>
<keyword evidence="1" id="KW-1133">Transmembrane helix</keyword>
<keyword evidence="3" id="KW-1185">Reference proteome</keyword>
<gene>
    <name evidence="2" type="ORF">SAMN02745857_03781</name>
</gene>
<reference evidence="2 3" key="1">
    <citation type="submission" date="2017-04" db="EMBL/GenBank/DDBJ databases">
        <authorList>
            <person name="Afonso C.L."/>
            <person name="Miller P.J."/>
            <person name="Scott M.A."/>
            <person name="Spackman E."/>
            <person name="Goraichik I."/>
            <person name="Dimitrov K.M."/>
            <person name="Suarez D.L."/>
            <person name="Swayne D.E."/>
        </authorList>
    </citation>
    <scope>NUCLEOTIDE SEQUENCE [LARGE SCALE GENOMIC DNA]</scope>
    <source>
        <strain evidence="2 3">DSM 23236</strain>
    </source>
</reference>
<proteinExistence type="predicted"/>
<keyword evidence="1" id="KW-0472">Membrane</keyword>
<dbReference type="Proteomes" id="UP000192761">
    <property type="component" value="Unassembled WGS sequence"/>
</dbReference>
<feature type="transmembrane region" description="Helical" evidence="1">
    <location>
        <begin position="6"/>
        <end position="29"/>
    </location>
</feature>
<dbReference type="EMBL" id="FWXD01000033">
    <property type="protein sequence ID" value="SMC29353.1"/>
    <property type="molecule type" value="Genomic_DNA"/>
</dbReference>
<feature type="transmembrane region" description="Helical" evidence="1">
    <location>
        <begin position="86"/>
        <end position="110"/>
    </location>
</feature>
<protein>
    <submittedName>
        <fullName evidence="2">Uncharacterized protein</fullName>
    </submittedName>
</protein>
<accession>A0A1W1XZL4</accession>
<sequence>MITSPLFINYVLPVCISVGLGGFLSLLVLSRLLYDHVQRHHANLMDATRSQSFWLDQDQSMAFIADIWTMTRDGSFHRVQSPFWRVLFGVNAVIGGLMVLAMLVVCIGFVS</sequence>
<evidence type="ECO:0000313" key="3">
    <source>
        <dbReference type="Proteomes" id="UP000192761"/>
    </source>
</evidence>
<dbReference type="RefSeq" id="WP_084092715.1">
    <property type="nucleotide sequence ID" value="NZ_FWXD01000033.1"/>
</dbReference>
<dbReference type="STRING" id="1121001.SAMN02745857_03781"/>
<dbReference type="AlphaFoldDB" id="A0A1W1XZL4"/>
<evidence type="ECO:0000313" key="2">
    <source>
        <dbReference type="EMBL" id="SMC29353.1"/>
    </source>
</evidence>
<dbReference type="OrthoDB" id="8591597at2"/>